<reference evidence="2 3" key="1">
    <citation type="submission" date="2009-11" db="EMBL/GenBank/DDBJ databases">
        <title>Annotation of Allomyces macrogynus ATCC 38327.</title>
        <authorList>
            <consortium name="The Broad Institute Genome Sequencing Platform"/>
            <person name="Russ C."/>
            <person name="Cuomo C."/>
            <person name="Burger G."/>
            <person name="Gray M.W."/>
            <person name="Holland P.W.H."/>
            <person name="King N."/>
            <person name="Lang F.B.F."/>
            <person name="Roger A.J."/>
            <person name="Ruiz-Trillo I."/>
            <person name="Young S.K."/>
            <person name="Zeng Q."/>
            <person name="Gargeya S."/>
            <person name="Fitzgerald M."/>
            <person name="Haas B."/>
            <person name="Abouelleil A."/>
            <person name="Alvarado L."/>
            <person name="Arachchi H.M."/>
            <person name="Berlin A."/>
            <person name="Chapman S.B."/>
            <person name="Gearin G."/>
            <person name="Goldberg J."/>
            <person name="Griggs A."/>
            <person name="Gujja S."/>
            <person name="Hansen M."/>
            <person name="Heiman D."/>
            <person name="Howarth C."/>
            <person name="Larimer J."/>
            <person name="Lui A."/>
            <person name="MacDonald P.J.P."/>
            <person name="McCowen C."/>
            <person name="Montmayeur A."/>
            <person name="Murphy C."/>
            <person name="Neiman D."/>
            <person name="Pearson M."/>
            <person name="Priest M."/>
            <person name="Roberts A."/>
            <person name="Saif S."/>
            <person name="Shea T."/>
            <person name="Sisk P."/>
            <person name="Stolte C."/>
            <person name="Sykes S."/>
            <person name="Wortman J."/>
            <person name="Nusbaum C."/>
            <person name="Birren B."/>
        </authorList>
    </citation>
    <scope>NUCLEOTIDE SEQUENCE [LARGE SCALE GENOMIC DNA]</scope>
    <source>
        <strain evidence="2 3">ATCC 38327</strain>
    </source>
</reference>
<dbReference type="OrthoDB" id="442921at2759"/>
<evidence type="ECO:0000313" key="2">
    <source>
        <dbReference type="EMBL" id="KNE56129.1"/>
    </source>
</evidence>
<reference evidence="3" key="2">
    <citation type="submission" date="2009-11" db="EMBL/GenBank/DDBJ databases">
        <title>The Genome Sequence of Allomyces macrogynus strain ATCC 38327.</title>
        <authorList>
            <consortium name="The Broad Institute Genome Sequencing Platform"/>
            <person name="Russ C."/>
            <person name="Cuomo C."/>
            <person name="Shea T."/>
            <person name="Young S.K."/>
            <person name="Zeng Q."/>
            <person name="Koehrsen M."/>
            <person name="Haas B."/>
            <person name="Borodovsky M."/>
            <person name="Guigo R."/>
            <person name="Alvarado L."/>
            <person name="Berlin A."/>
            <person name="Borenstein D."/>
            <person name="Chen Z."/>
            <person name="Engels R."/>
            <person name="Freedman E."/>
            <person name="Gellesch M."/>
            <person name="Goldberg J."/>
            <person name="Griggs A."/>
            <person name="Gujja S."/>
            <person name="Heiman D."/>
            <person name="Hepburn T."/>
            <person name="Howarth C."/>
            <person name="Jen D."/>
            <person name="Larson L."/>
            <person name="Lewis B."/>
            <person name="Mehta T."/>
            <person name="Park D."/>
            <person name="Pearson M."/>
            <person name="Roberts A."/>
            <person name="Saif S."/>
            <person name="Shenoy N."/>
            <person name="Sisk P."/>
            <person name="Stolte C."/>
            <person name="Sykes S."/>
            <person name="Walk T."/>
            <person name="White J."/>
            <person name="Yandava C."/>
            <person name="Burger G."/>
            <person name="Gray M.W."/>
            <person name="Holland P.W.H."/>
            <person name="King N."/>
            <person name="Lang F.B.F."/>
            <person name="Roger A.J."/>
            <person name="Ruiz-Trillo I."/>
            <person name="Lander E."/>
            <person name="Nusbaum C."/>
        </authorList>
    </citation>
    <scope>NUCLEOTIDE SEQUENCE [LARGE SCALE GENOMIC DNA]</scope>
    <source>
        <strain evidence="3">ATCC 38327</strain>
    </source>
</reference>
<dbReference type="SUPFAM" id="SSF54236">
    <property type="entry name" value="Ubiquitin-like"/>
    <property type="match status" value="1"/>
</dbReference>
<keyword evidence="3" id="KW-1185">Reference proteome</keyword>
<evidence type="ECO:0000259" key="1">
    <source>
        <dbReference type="PROSITE" id="PS50053"/>
    </source>
</evidence>
<dbReference type="AlphaFoldDB" id="A0A0L0S196"/>
<evidence type="ECO:0000313" key="3">
    <source>
        <dbReference type="Proteomes" id="UP000054350"/>
    </source>
</evidence>
<dbReference type="EMBL" id="GG745330">
    <property type="protein sequence ID" value="KNE56129.1"/>
    <property type="molecule type" value="Genomic_DNA"/>
</dbReference>
<accession>A0A0L0S196</accession>
<dbReference type="SMART" id="SM00213">
    <property type="entry name" value="UBQ"/>
    <property type="match status" value="1"/>
</dbReference>
<name>A0A0L0S196_ALLM3</name>
<dbReference type="InterPro" id="IPR029071">
    <property type="entry name" value="Ubiquitin-like_domsf"/>
</dbReference>
<dbReference type="OMA" id="DQSHAAR"/>
<dbReference type="VEuPathDB" id="FungiDB:AMAG_01965"/>
<dbReference type="Pfam" id="PF11976">
    <property type="entry name" value="Rad60-SLD"/>
    <property type="match status" value="1"/>
</dbReference>
<sequence>MTDQKPDVKPAAGGTVQQVSLKLRDQQNNEIEFKVKSTTKFQKIAKAYADKKGVEVNSLRFNLDGDRIDIQSEQTVADLGLEDGDSIDVTTFQVGGRAL</sequence>
<dbReference type="PROSITE" id="PS50053">
    <property type="entry name" value="UBIQUITIN_2"/>
    <property type="match status" value="1"/>
</dbReference>
<dbReference type="Proteomes" id="UP000054350">
    <property type="component" value="Unassembled WGS sequence"/>
</dbReference>
<dbReference type="Gene3D" id="3.10.20.90">
    <property type="entry name" value="Phosphatidylinositol 3-kinase Catalytic Subunit, Chain A, domain 1"/>
    <property type="match status" value="1"/>
</dbReference>
<feature type="domain" description="Ubiquitin-like" evidence="1">
    <location>
        <begin position="17"/>
        <end position="96"/>
    </location>
</feature>
<dbReference type="eggNOG" id="KOG1769">
    <property type="taxonomic scope" value="Eukaryota"/>
</dbReference>
<proteinExistence type="predicted"/>
<organism evidence="2 3">
    <name type="scientific">Allomyces macrogynus (strain ATCC 38327)</name>
    <name type="common">Allomyces javanicus var. macrogynus</name>
    <dbReference type="NCBI Taxonomy" id="578462"/>
    <lineage>
        <taxon>Eukaryota</taxon>
        <taxon>Fungi</taxon>
        <taxon>Fungi incertae sedis</taxon>
        <taxon>Blastocladiomycota</taxon>
        <taxon>Blastocladiomycetes</taxon>
        <taxon>Blastocladiales</taxon>
        <taxon>Blastocladiaceae</taxon>
        <taxon>Allomyces</taxon>
    </lineage>
</organism>
<dbReference type="InterPro" id="IPR000626">
    <property type="entry name" value="Ubiquitin-like_dom"/>
</dbReference>
<dbReference type="PANTHER" id="PTHR10562">
    <property type="entry name" value="SMALL UBIQUITIN-RELATED MODIFIER"/>
    <property type="match status" value="1"/>
</dbReference>
<protein>
    <recommendedName>
        <fullName evidence="1">Ubiquitin-like domain-containing protein</fullName>
    </recommendedName>
</protein>
<dbReference type="STRING" id="578462.A0A0L0S196"/>
<dbReference type="InterPro" id="IPR022617">
    <property type="entry name" value="Rad60/SUMO-like_dom"/>
</dbReference>
<gene>
    <name evidence="2" type="ORF">AMAG_01965</name>
</gene>